<dbReference type="EMBL" id="AEYI02001037">
    <property type="protein sequence ID" value="KFG42281.1"/>
    <property type="molecule type" value="Genomic_DNA"/>
</dbReference>
<dbReference type="VEuPathDB" id="ToxoDB:TGP89_228620"/>
<evidence type="ECO:0000313" key="3">
    <source>
        <dbReference type="Proteomes" id="UP000028828"/>
    </source>
</evidence>
<dbReference type="CDD" id="cd00865">
    <property type="entry name" value="PEBP_bact_arch"/>
    <property type="match status" value="1"/>
</dbReference>
<evidence type="ECO:0000256" key="1">
    <source>
        <dbReference type="SAM" id="SignalP"/>
    </source>
</evidence>
<sequence>MGSPMRRRWMSSITVFFCVLKRISCQTDSEFRMENPDFGVPSCDDASSMALLPDKHFGSNCGDKNELPQLTWNDAPFDTGSFAVLVTDTSSNRMPFAHLIAWDIPVAVTSVGPQTNFSSIGAVSGTNDTGENGYSGPCPDKQACVKISVYALRPSTLGLSSSATYKELHKKLLELSANGGKDRDPRQFVQCKKAHTVLNWMQISWTLPAFTQSQCLISTIRCGPRRETERLSCQRGWAIKRYGLKILLAFLTNSVAGTNSLATSRAFILPRAEHTQNDPIN</sequence>
<dbReference type="SUPFAM" id="SSF49777">
    <property type="entry name" value="PEBP-like"/>
    <property type="match status" value="1"/>
</dbReference>
<keyword evidence="1" id="KW-0732">Signal</keyword>
<dbReference type="OrthoDB" id="330912at2759"/>
<organism evidence="2 3">
    <name type="scientific">Toxoplasma gondii p89</name>
    <dbReference type="NCBI Taxonomy" id="943119"/>
    <lineage>
        <taxon>Eukaryota</taxon>
        <taxon>Sar</taxon>
        <taxon>Alveolata</taxon>
        <taxon>Apicomplexa</taxon>
        <taxon>Conoidasida</taxon>
        <taxon>Coccidia</taxon>
        <taxon>Eucoccidiorida</taxon>
        <taxon>Eimeriorina</taxon>
        <taxon>Sarcocystidae</taxon>
        <taxon>Toxoplasma</taxon>
    </lineage>
</organism>
<dbReference type="AlphaFoldDB" id="A0A086KD13"/>
<dbReference type="InterPro" id="IPR005247">
    <property type="entry name" value="YbhB_YbcL/LppC-like"/>
</dbReference>
<comment type="caution">
    <text evidence="2">The sequence shown here is derived from an EMBL/GenBank/DDBJ whole genome shotgun (WGS) entry which is preliminary data.</text>
</comment>
<dbReference type="InterPro" id="IPR036610">
    <property type="entry name" value="PEBP-like_sf"/>
</dbReference>
<gene>
    <name evidence="2" type="ORF">TGP89_228620</name>
</gene>
<dbReference type="Proteomes" id="UP000028828">
    <property type="component" value="Unassembled WGS sequence"/>
</dbReference>
<feature type="chain" id="PRO_5001809171" evidence="1">
    <location>
        <begin position="26"/>
        <end position="281"/>
    </location>
</feature>
<reference evidence="2 3" key="1">
    <citation type="submission" date="2014-03" db="EMBL/GenBank/DDBJ databases">
        <authorList>
            <person name="Sibley D."/>
            <person name="Venepally P."/>
            <person name="Karamycheva S."/>
            <person name="Hadjithomas M."/>
            <person name="Khan A."/>
            <person name="Brunk B."/>
            <person name="Roos D."/>
            <person name="Caler E."/>
            <person name="Lorenzi H."/>
        </authorList>
    </citation>
    <scope>NUCLEOTIDE SEQUENCE [LARGE SCALE GENOMIC DNA]</scope>
    <source>
        <strain evidence="3">p89</strain>
    </source>
</reference>
<feature type="signal peptide" evidence="1">
    <location>
        <begin position="1"/>
        <end position="25"/>
    </location>
</feature>
<proteinExistence type="predicted"/>
<accession>A0A086KD13</accession>
<dbReference type="Gene3D" id="3.90.280.10">
    <property type="entry name" value="PEBP-like"/>
    <property type="match status" value="1"/>
</dbReference>
<dbReference type="Pfam" id="PF01161">
    <property type="entry name" value="PBP"/>
    <property type="match status" value="1"/>
</dbReference>
<name>A0A086KD13_TOXGO</name>
<dbReference type="InterPro" id="IPR008914">
    <property type="entry name" value="PEBP"/>
</dbReference>
<protein>
    <submittedName>
        <fullName evidence="2">Phosphatidylethanolamine-binding protein</fullName>
    </submittedName>
</protein>
<evidence type="ECO:0000313" key="2">
    <source>
        <dbReference type="EMBL" id="KFG42281.1"/>
    </source>
</evidence>